<dbReference type="PROSITE" id="PS51196">
    <property type="entry name" value="SECA_MOTOR_DEAD"/>
    <property type="match status" value="1"/>
</dbReference>
<evidence type="ECO:0000256" key="10">
    <source>
        <dbReference type="ARBA" id="ARBA00022927"/>
    </source>
</evidence>
<dbReference type="GO" id="GO:0005886">
    <property type="term" value="C:plasma membrane"/>
    <property type="evidence" value="ECO:0007669"/>
    <property type="project" value="UniProtKB-SubCell"/>
</dbReference>
<dbReference type="GO" id="GO:0005524">
    <property type="term" value="F:ATP binding"/>
    <property type="evidence" value="ECO:0007669"/>
    <property type="project" value="UniProtKB-UniRule"/>
</dbReference>
<dbReference type="FunFam" id="1.10.3060.10:FF:000002">
    <property type="entry name" value="Preprotein translocase subunit SecA"/>
    <property type="match status" value="1"/>
</dbReference>
<evidence type="ECO:0000256" key="7">
    <source>
        <dbReference type="ARBA" id="ARBA00022741"/>
    </source>
</evidence>
<evidence type="ECO:0000259" key="19">
    <source>
        <dbReference type="PROSITE" id="PS51194"/>
    </source>
</evidence>
<keyword evidence="12 15" id="KW-0811">Translocation</keyword>
<keyword evidence="4 15" id="KW-1003">Cell membrane</keyword>
<dbReference type="GO" id="GO:0065002">
    <property type="term" value="P:intracellular protein transmembrane transport"/>
    <property type="evidence" value="ECO:0007669"/>
    <property type="project" value="UniProtKB-UniRule"/>
</dbReference>
<evidence type="ECO:0000259" key="20">
    <source>
        <dbReference type="PROSITE" id="PS51196"/>
    </source>
</evidence>
<dbReference type="SUPFAM" id="SSF81767">
    <property type="entry name" value="Pre-protein crosslinking domain of SecA"/>
    <property type="match status" value="1"/>
</dbReference>
<dbReference type="Gene3D" id="3.90.1440.10">
    <property type="entry name" value="SecA, preprotein cross-linking domain"/>
    <property type="match status" value="1"/>
</dbReference>
<evidence type="ECO:0000256" key="17">
    <source>
        <dbReference type="SAM" id="MobiDB-lite"/>
    </source>
</evidence>
<dbReference type="PANTHER" id="PTHR30612">
    <property type="entry name" value="SECA INNER MEMBRANE COMPONENT OF SEC PROTEIN SECRETION SYSTEM"/>
    <property type="match status" value="1"/>
</dbReference>
<feature type="domain" description="Helicase ATP-binding" evidence="18">
    <location>
        <begin position="87"/>
        <end position="257"/>
    </location>
</feature>
<evidence type="ECO:0000256" key="2">
    <source>
        <dbReference type="ARBA" id="ARBA00007650"/>
    </source>
</evidence>
<evidence type="ECO:0000313" key="21">
    <source>
        <dbReference type="EMBL" id="TYR76071.1"/>
    </source>
</evidence>
<feature type="domain" description="Helicase C-terminal" evidence="19">
    <location>
        <begin position="410"/>
        <end position="577"/>
    </location>
</feature>
<dbReference type="NCBIfam" id="TIGR00963">
    <property type="entry name" value="secA"/>
    <property type="match status" value="1"/>
</dbReference>
<dbReference type="InterPro" id="IPR000185">
    <property type="entry name" value="SecA"/>
</dbReference>
<comment type="caution">
    <text evidence="21">The sequence shown here is derived from an EMBL/GenBank/DDBJ whole genome shotgun (WGS) entry which is preliminary data.</text>
</comment>
<dbReference type="GO" id="GO:0043952">
    <property type="term" value="P:protein transport by the Sec complex"/>
    <property type="evidence" value="ECO:0007669"/>
    <property type="project" value="TreeGrafter"/>
</dbReference>
<dbReference type="Pfam" id="PF07516">
    <property type="entry name" value="SecA_SW"/>
    <property type="match status" value="1"/>
</dbReference>
<feature type="region of interest" description="Disordered" evidence="17">
    <location>
        <begin position="788"/>
        <end position="839"/>
    </location>
</feature>
<dbReference type="InterPro" id="IPR044722">
    <property type="entry name" value="SecA_SF2_C"/>
</dbReference>
<dbReference type="InterPro" id="IPR036670">
    <property type="entry name" value="SecA_X-link_sf"/>
</dbReference>
<dbReference type="CDD" id="cd18803">
    <property type="entry name" value="SF2_C_secA"/>
    <property type="match status" value="1"/>
</dbReference>
<keyword evidence="6" id="KW-0479">Metal-binding</keyword>
<comment type="catalytic activity">
    <reaction evidence="14 15">
        <text>ATP + H2O + cellular proteinSide 1 = ADP + phosphate + cellular proteinSide 2.</text>
        <dbReference type="EC" id="7.4.2.8"/>
    </reaction>
</comment>
<evidence type="ECO:0000256" key="16">
    <source>
        <dbReference type="RuleBase" id="RU003874"/>
    </source>
</evidence>
<dbReference type="EC" id="7.4.2.8" evidence="15"/>
<dbReference type="Gene3D" id="1.10.3060.10">
    <property type="entry name" value="Helical scaffold and wing domains of SecA"/>
    <property type="match status" value="1"/>
</dbReference>
<gene>
    <name evidence="15 21" type="primary">secA</name>
    <name evidence="21" type="ORF">FZC79_07920</name>
</gene>
<evidence type="ECO:0000259" key="18">
    <source>
        <dbReference type="PROSITE" id="PS51192"/>
    </source>
</evidence>
<keyword evidence="11 15" id="KW-1278">Translocase</keyword>
<evidence type="ECO:0000256" key="6">
    <source>
        <dbReference type="ARBA" id="ARBA00022723"/>
    </source>
</evidence>
<comment type="subcellular location">
    <subcellularLocation>
        <location evidence="15">Cell membrane</location>
        <topology evidence="15">Peripheral membrane protein</topology>
        <orientation evidence="15">Cytoplasmic side</orientation>
    </subcellularLocation>
    <subcellularLocation>
        <location evidence="15">Cytoplasm</location>
    </subcellularLocation>
    <text evidence="15">Distribution is 50-50.</text>
</comment>
<dbReference type="InterPro" id="IPR001650">
    <property type="entry name" value="Helicase_C-like"/>
</dbReference>
<dbReference type="NCBIfam" id="NF009538">
    <property type="entry name" value="PRK12904.1"/>
    <property type="match status" value="1"/>
</dbReference>
<dbReference type="SUPFAM" id="SSF52540">
    <property type="entry name" value="P-loop containing nucleoside triphosphate hydrolases"/>
    <property type="match status" value="2"/>
</dbReference>
<dbReference type="EMBL" id="VTEH01000004">
    <property type="protein sequence ID" value="TYR76071.1"/>
    <property type="molecule type" value="Genomic_DNA"/>
</dbReference>
<dbReference type="Pfam" id="PF01043">
    <property type="entry name" value="SecA_PP_bind"/>
    <property type="match status" value="1"/>
</dbReference>
<dbReference type="SMART" id="SM00957">
    <property type="entry name" value="SecA_DEAD"/>
    <property type="match status" value="1"/>
</dbReference>
<dbReference type="InterPro" id="IPR020937">
    <property type="entry name" value="SecA_CS"/>
</dbReference>
<evidence type="ECO:0000256" key="14">
    <source>
        <dbReference type="ARBA" id="ARBA00034006"/>
    </source>
</evidence>
<dbReference type="FunFam" id="3.90.1440.10:FF:000001">
    <property type="entry name" value="Preprotein translocase subunit SecA"/>
    <property type="match status" value="1"/>
</dbReference>
<feature type="domain" description="SecA family profile" evidence="20">
    <location>
        <begin position="1"/>
        <end position="570"/>
    </location>
</feature>
<dbReference type="FunFam" id="3.40.50.300:FF:000429">
    <property type="entry name" value="Preprotein translocase subunit SecA"/>
    <property type="match status" value="1"/>
</dbReference>
<dbReference type="PRINTS" id="PR00906">
    <property type="entry name" value="SECA"/>
</dbReference>
<dbReference type="InterPro" id="IPR027417">
    <property type="entry name" value="P-loop_NTPase"/>
</dbReference>
<dbReference type="Pfam" id="PF07517">
    <property type="entry name" value="SecA_DEAD"/>
    <property type="match status" value="1"/>
</dbReference>
<dbReference type="Pfam" id="PF02810">
    <property type="entry name" value="SEC-C"/>
    <property type="match status" value="1"/>
</dbReference>
<dbReference type="GO" id="GO:0046872">
    <property type="term" value="F:metal ion binding"/>
    <property type="evidence" value="ECO:0007669"/>
    <property type="project" value="UniProtKB-KW"/>
</dbReference>
<dbReference type="InterPro" id="IPR036266">
    <property type="entry name" value="SecA_Wing/Scaffold_sf"/>
</dbReference>
<comment type="cofactor">
    <cofactor evidence="1">
        <name>Zn(2+)</name>
        <dbReference type="ChEBI" id="CHEBI:29105"/>
    </cofactor>
</comment>
<feature type="binding site" evidence="15">
    <location>
        <begin position="103"/>
        <end position="107"/>
    </location>
    <ligand>
        <name>ATP</name>
        <dbReference type="ChEBI" id="CHEBI:30616"/>
    </ligand>
</feature>
<evidence type="ECO:0000256" key="13">
    <source>
        <dbReference type="ARBA" id="ARBA00023136"/>
    </source>
</evidence>
<dbReference type="InterPro" id="IPR004027">
    <property type="entry name" value="SEC_C_motif"/>
</dbReference>
<dbReference type="PROSITE" id="PS51194">
    <property type="entry name" value="HELICASE_CTER"/>
    <property type="match status" value="1"/>
</dbReference>
<dbReference type="InterPro" id="IPR014018">
    <property type="entry name" value="SecA_motor_DEAD"/>
</dbReference>
<dbReference type="Pfam" id="PF21090">
    <property type="entry name" value="P-loop_SecA"/>
    <property type="match status" value="2"/>
</dbReference>
<evidence type="ECO:0000256" key="4">
    <source>
        <dbReference type="ARBA" id="ARBA00022475"/>
    </source>
</evidence>
<dbReference type="GO" id="GO:0031522">
    <property type="term" value="C:cell envelope Sec protein transport complex"/>
    <property type="evidence" value="ECO:0007669"/>
    <property type="project" value="TreeGrafter"/>
</dbReference>
<dbReference type="GO" id="GO:0008564">
    <property type="term" value="F:protein-exporting ATPase activity"/>
    <property type="evidence" value="ECO:0007669"/>
    <property type="project" value="UniProtKB-EC"/>
</dbReference>
<dbReference type="InterPro" id="IPR011130">
    <property type="entry name" value="SecA_preprotein_X-link_dom"/>
</dbReference>
<dbReference type="Proteomes" id="UP000323317">
    <property type="component" value="Unassembled WGS sequence"/>
</dbReference>
<evidence type="ECO:0000256" key="5">
    <source>
        <dbReference type="ARBA" id="ARBA00022490"/>
    </source>
</evidence>
<keyword evidence="10 15" id="KW-0653">Protein transport</keyword>
<keyword evidence="13 15" id="KW-0472">Membrane</keyword>
<evidence type="ECO:0000256" key="3">
    <source>
        <dbReference type="ARBA" id="ARBA00022448"/>
    </source>
</evidence>
<evidence type="ECO:0000256" key="11">
    <source>
        <dbReference type="ARBA" id="ARBA00022967"/>
    </source>
</evidence>
<dbReference type="InterPro" id="IPR011116">
    <property type="entry name" value="SecA_Wing/Scaffold"/>
</dbReference>
<keyword evidence="9 15" id="KW-0067">ATP-binding</keyword>
<keyword evidence="8" id="KW-0862">Zinc</keyword>
<dbReference type="AlphaFoldDB" id="A0A5D4KFJ5"/>
<organism evidence="21 22">
    <name type="scientific">Rossellomorea vietnamensis</name>
    <dbReference type="NCBI Taxonomy" id="218284"/>
    <lineage>
        <taxon>Bacteria</taxon>
        <taxon>Bacillati</taxon>
        <taxon>Bacillota</taxon>
        <taxon>Bacilli</taxon>
        <taxon>Bacillales</taxon>
        <taxon>Bacillaceae</taxon>
        <taxon>Rossellomorea</taxon>
    </lineage>
</organism>
<dbReference type="PROSITE" id="PS51192">
    <property type="entry name" value="HELICASE_ATP_BIND_1"/>
    <property type="match status" value="1"/>
</dbReference>
<dbReference type="Gene3D" id="3.40.50.300">
    <property type="entry name" value="P-loop containing nucleotide triphosphate hydrolases"/>
    <property type="match status" value="3"/>
</dbReference>
<feature type="binding site" evidence="15">
    <location>
        <position position="85"/>
    </location>
    <ligand>
        <name>ATP</name>
        <dbReference type="ChEBI" id="CHEBI:30616"/>
    </ligand>
</feature>
<dbReference type="HAMAP" id="MF_01382">
    <property type="entry name" value="SecA"/>
    <property type="match status" value="1"/>
</dbReference>
<feature type="binding site" evidence="15">
    <location>
        <position position="492"/>
    </location>
    <ligand>
        <name>ATP</name>
        <dbReference type="ChEBI" id="CHEBI:30616"/>
    </ligand>
</feature>
<evidence type="ECO:0000256" key="1">
    <source>
        <dbReference type="ARBA" id="ARBA00001947"/>
    </source>
</evidence>
<dbReference type="PROSITE" id="PS01312">
    <property type="entry name" value="SECA"/>
    <property type="match status" value="1"/>
</dbReference>
<evidence type="ECO:0000256" key="12">
    <source>
        <dbReference type="ARBA" id="ARBA00023010"/>
    </source>
</evidence>
<dbReference type="CDD" id="cd17928">
    <property type="entry name" value="DEXDc_SecA"/>
    <property type="match status" value="1"/>
</dbReference>
<evidence type="ECO:0000256" key="8">
    <source>
        <dbReference type="ARBA" id="ARBA00022833"/>
    </source>
</evidence>
<evidence type="ECO:0000256" key="15">
    <source>
        <dbReference type="HAMAP-Rule" id="MF_01382"/>
    </source>
</evidence>
<name>A0A5D4KFJ5_9BACI</name>
<reference evidence="21 22" key="1">
    <citation type="submission" date="2019-08" db="EMBL/GenBank/DDBJ databases">
        <title>Bacillus genomes from the desert of Cuatro Cienegas, Coahuila.</title>
        <authorList>
            <person name="Olmedo-Alvarez G."/>
        </authorList>
    </citation>
    <scope>NUCLEOTIDE SEQUENCE [LARGE SCALE GENOMIC DNA]</scope>
    <source>
        <strain evidence="21 22">CH40_1T</strain>
    </source>
</reference>
<dbReference type="GO" id="GO:0005829">
    <property type="term" value="C:cytosol"/>
    <property type="evidence" value="ECO:0007669"/>
    <property type="project" value="TreeGrafter"/>
</dbReference>
<dbReference type="SMART" id="SM00958">
    <property type="entry name" value="SecA_PP_bind"/>
    <property type="match status" value="1"/>
</dbReference>
<proteinExistence type="inferred from homology"/>
<sequence length="839" mass="95218">MIGILNKVFDPNKRELKKLEKYADQIEALGPDMAKLSDDGIRQKTEEFKKRYQDGEPLDSMLVEAFAVVREAAKRVLGLYPYRVQLMGGASLHEGNISEMKTGEGKTLTSTMPVYLNALTGKGVHVVTVNEYLASRDAEEMGKLYNFLGLSVGLNLNSLSKEEKREAYEADVTYSTNNELGFDYLRDNMVLYKNQMVQRPLHFAVIDEVDSILVDEARTPLIISGQAQKSTQLYMQANAVVRMLSKETDFTYDEKTKGVQLTEEGITKVEKAFNIENLFDLSHVTLNHHILQGLKAHVSMHKDVDYVVQDDEIVIVDSFTGRLMKGRRYSDGLHQAIEAKEGVEIQNESMTMATITFQNFFRMYEKLSGMTGTAKTEEEEFRNIYNMNVVVIPTNKPIARDDRPDLIFASMEGKYRAVVEEIAERYHKGQPVLVGTVAVETSELISRLLTKKGVRHNVLNAKNHEREAEIILEAGQRGSVTIATNMAGRGTDIKLGEGVLGLGGLAVIGTERHESRRIDNQLRGRSGRQGDPGVTQFYLSMEDELMRRFGSDNMKSMMERLGMADDQPIQSKMVSRAVESAQKRVEGNNFDARKQLLSYDDVLRQQREIIYKQRFEVLDSENLREIVESMIKSVIARSVEAHAPIIEEEEKWNLKGMVDYINATLLQEGDITEADLKGKEPEAIIELIYAKVQERYNQKEEELTSEQMREFEKVVLLRAVDTKWIDHIDAMDHLRQGIHLRAYGQTDPLREYQHEGFAMFENMVVAIEEDAARYVMKAEIRNNLQRQEVAKGQAVNPKEDTSGKTKKKQPVRKAEDIGRNDPCPCGSGQKFKNCHGKVE</sequence>
<dbReference type="InterPro" id="IPR014001">
    <property type="entry name" value="Helicase_ATP-bd"/>
</dbReference>
<dbReference type="GO" id="GO:0006605">
    <property type="term" value="P:protein targeting"/>
    <property type="evidence" value="ECO:0007669"/>
    <property type="project" value="UniProtKB-UniRule"/>
</dbReference>
<evidence type="ECO:0000256" key="9">
    <source>
        <dbReference type="ARBA" id="ARBA00022840"/>
    </source>
</evidence>
<dbReference type="SUPFAM" id="SSF81886">
    <property type="entry name" value="Helical scaffold and wing domains of SecA"/>
    <property type="match status" value="1"/>
</dbReference>
<dbReference type="InterPro" id="IPR011115">
    <property type="entry name" value="SecA_DEAD"/>
</dbReference>
<protein>
    <recommendedName>
        <fullName evidence="15 16">Protein translocase subunit SecA</fullName>
        <ecNumber evidence="15">7.4.2.8</ecNumber>
    </recommendedName>
</protein>
<comment type="function">
    <text evidence="15">Part of the Sec protein translocase complex. Interacts with the SecYEG preprotein conducting channel. Has a central role in coupling the hydrolysis of ATP to the transfer of proteins into and across the cell membrane, serving as an ATP-driven molecular motor driving the stepwise translocation of polypeptide chains across the membrane.</text>
</comment>
<keyword evidence="3 15" id="KW-0813">Transport</keyword>
<dbReference type="PANTHER" id="PTHR30612:SF0">
    <property type="entry name" value="CHLOROPLAST PROTEIN-TRANSPORTING ATPASE"/>
    <property type="match status" value="1"/>
</dbReference>
<accession>A0A5D4KFJ5</accession>
<comment type="subunit">
    <text evidence="15">Monomer and homodimer. Part of the essential Sec protein translocation apparatus which comprises SecA, SecYEG and auxiliary proteins SecDF. Other proteins may also be involved.</text>
</comment>
<evidence type="ECO:0000313" key="22">
    <source>
        <dbReference type="Proteomes" id="UP000323317"/>
    </source>
</evidence>
<comment type="similarity">
    <text evidence="2 15 16">Belongs to the SecA family.</text>
</comment>
<keyword evidence="5 15" id="KW-0963">Cytoplasm</keyword>
<dbReference type="NCBIfam" id="NF006630">
    <property type="entry name" value="PRK09200.1"/>
    <property type="match status" value="1"/>
</dbReference>
<dbReference type="RefSeq" id="WP_148946289.1">
    <property type="nucleotide sequence ID" value="NZ_VTEH01000004.1"/>
</dbReference>
<keyword evidence="7 15" id="KW-0547">Nucleotide-binding</keyword>
<dbReference type="GO" id="GO:0017038">
    <property type="term" value="P:protein import"/>
    <property type="evidence" value="ECO:0007669"/>
    <property type="project" value="InterPro"/>
</dbReference>